<accession>A0AAE0ZX46</accession>
<name>A0AAE0ZX46_9GAST</name>
<keyword evidence="3" id="KW-1185">Reference proteome</keyword>
<gene>
    <name evidence="2" type="ORF">RRG08_019186</name>
</gene>
<reference evidence="2" key="1">
    <citation type="journal article" date="2023" name="G3 (Bethesda)">
        <title>A reference genome for the long-term kleptoplast-retaining sea slug Elysia crispata morphotype clarki.</title>
        <authorList>
            <person name="Eastman K.E."/>
            <person name="Pendleton A.L."/>
            <person name="Shaikh M.A."/>
            <person name="Suttiyut T."/>
            <person name="Ogas R."/>
            <person name="Tomko P."/>
            <person name="Gavelis G."/>
            <person name="Widhalm J.R."/>
            <person name="Wisecaver J.H."/>
        </authorList>
    </citation>
    <scope>NUCLEOTIDE SEQUENCE</scope>
    <source>
        <strain evidence="2">ECLA1</strain>
    </source>
</reference>
<dbReference type="AlphaFoldDB" id="A0AAE0ZX46"/>
<feature type="non-terminal residue" evidence="2">
    <location>
        <position position="1"/>
    </location>
</feature>
<feature type="compositionally biased region" description="Basic and acidic residues" evidence="1">
    <location>
        <begin position="106"/>
        <end position="122"/>
    </location>
</feature>
<sequence>HDLPYPAAITACPSSSTSKWFILTLMFNQRAYIHIGSTLQRPFCDKTSFLQDPPLMLATLLQIPTTPAHSTFPYSVDRTETCLPGGYPRRSHASAHVSIPSPPTPNDRDNMDPDNRRRPDPT</sequence>
<dbReference type="EMBL" id="JAWDGP010003197">
    <property type="protein sequence ID" value="KAK3776586.1"/>
    <property type="molecule type" value="Genomic_DNA"/>
</dbReference>
<proteinExistence type="predicted"/>
<evidence type="ECO:0000313" key="2">
    <source>
        <dbReference type="EMBL" id="KAK3776586.1"/>
    </source>
</evidence>
<organism evidence="2 3">
    <name type="scientific">Elysia crispata</name>
    <name type="common">lettuce slug</name>
    <dbReference type="NCBI Taxonomy" id="231223"/>
    <lineage>
        <taxon>Eukaryota</taxon>
        <taxon>Metazoa</taxon>
        <taxon>Spiralia</taxon>
        <taxon>Lophotrochozoa</taxon>
        <taxon>Mollusca</taxon>
        <taxon>Gastropoda</taxon>
        <taxon>Heterobranchia</taxon>
        <taxon>Euthyneura</taxon>
        <taxon>Panpulmonata</taxon>
        <taxon>Sacoglossa</taxon>
        <taxon>Placobranchoidea</taxon>
        <taxon>Plakobranchidae</taxon>
        <taxon>Elysia</taxon>
    </lineage>
</organism>
<dbReference type="Proteomes" id="UP001283361">
    <property type="component" value="Unassembled WGS sequence"/>
</dbReference>
<evidence type="ECO:0000256" key="1">
    <source>
        <dbReference type="SAM" id="MobiDB-lite"/>
    </source>
</evidence>
<feature type="region of interest" description="Disordered" evidence="1">
    <location>
        <begin position="83"/>
        <end position="122"/>
    </location>
</feature>
<protein>
    <submittedName>
        <fullName evidence="2">Uncharacterized protein</fullName>
    </submittedName>
</protein>
<evidence type="ECO:0000313" key="3">
    <source>
        <dbReference type="Proteomes" id="UP001283361"/>
    </source>
</evidence>
<comment type="caution">
    <text evidence="2">The sequence shown here is derived from an EMBL/GenBank/DDBJ whole genome shotgun (WGS) entry which is preliminary data.</text>
</comment>